<dbReference type="RefSeq" id="WP_160629369.1">
    <property type="nucleotide sequence ID" value="NZ_CP047593.1"/>
</dbReference>
<name>A0A6P1M8I3_9BACT</name>
<protein>
    <recommendedName>
        <fullName evidence="7">Serine acetyltransferase</fullName>
    </recommendedName>
</protein>
<keyword evidence="6" id="KW-1185">Reference proteome</keyword>
<evidence type="ECO:0000256" key="2">
    <source>
        <dbReference type="ARBA" id="ARBA00022679"/>
    </source>
</evidence>
<reference evidence="5 6" key="1">
    <citation type="submission" date="2020-01" db="EMBL/GenBank/DDBJ databases">
        <title>Ponticoccus aerotolerans gen. nov., sp. nov., an anaerobic bacterium and proposal of Ponticoccusceae fam. nov., Ponticoccusles ord. nov. and Ponticoccuse classis nov. in the phylum Kiritimatiellaeota.</title>
        <authorList>
            <person name="Zhou L.Y."/>
            <person name="Du Z.J."/>
        </authorList>
    </citation>
    <scope>NUCLEOTIDE SEQUENCE [LARGE SCALE GENOMIC DNA]</scope>
    <source>
        <strain evidence="5 6">S-5007</strain>
    </source>
</reference>
<dbReference type="AlphaFoldDB" id="A0A6P1M8I3"/>
<evidence type="ECO:0008006" key="7">
    <source>
        <dbReference type="Google" id="ProtNLM"/>
    </source>
</evidence>
<dbReference type="PIRSF" id="PIRSF000441">
    <property type="entry name" value="CysE"/>
    <property type="match status" value="1"/>
</dbReference>
<dbReference type="PROSITE" id="PS00101">
    <property type="entry name" value="HEXAPEP_TRANSFERASES"/>
    <property type="match status" value="1"/>
</dbReference>
<evidence type="ECO:0000256" key="4">
    <source>
        <dbReference type="ARBA" id="ARBA00023315"/>
    </source>
</evidence>
<dbReference type="Pfam" id="PF00132">
    <property type="entry name" value="Hexapep"/>
    <property type="match status" value="1"/>
</dbReference>
<evidence type="ECO:0000256" key="1">
    <source>
        <dbReference type="ARBA" id="ARBA00007274"/>
    </source>
</evidence>
<keyword evidence="2" id="KW-0808">Transferase</keyword>
<dbReference type="InterPro" id="IPR001451">
    <property type="entry name" value="Hexapep"/>
</dbReference>
<keyword evidence="4" id="KW-0012">Acyltransferase</keyword>
<dbReference type="InterPro" id="IPR045304">
    <property type="entry name" value="LbH_SAT"/>
</dbReference>
<dbReference type="Proteomes" id="UP000464954">
    <property type="component" value="Chromosome"/>
</dbReference>
<dbReference type="PANTHER" id="PTHR42811">
    <property type="entry name" value="SERINE ACETYLTRANSFERASE"/>
    <property type="match status" value="1"/>
</dbReference>
<dbReference type="GO" id="GO:0006535">
    <property type="term" value="P:cysteine biosynthetic process from serine"/>
    <property type="evidence" value="ECO:0007669"/>
    <property type="project" value="InterPro"/>
</dbReference>
<comment type="similarity">
    <text evidence="1">Belongs to the transferase hexapeptide repeat family.</text>
</comment>
<accession>A0A6P1M8I3</accession>
<evidence type="ECO:0000313" key="6">
    <source>
        <dbReference type="Proteomes" id="UP000464954"/>
    </source>
</evidence>
<evidence type="ECO:0000313" key="5">
    <source>
        <dbReference type="EMBL" id="QHI70191.1"/>
    </source>
</evidence>
<dbReference type="InterPro" id="IPR011004">
    <property type="entry name" value="Trimer_LpxA-like_sf"/>
</dbReference>
<dbReference type="CDD" id="cd03354">
    <property type="entry name" value="LbH_SAT"/>
    <property type="match status" value="1"/>
</dbReference>
<organism evidence="5 6">
    <name type="scientific">Tichowtungia aerotolerans</name>
    <dbReference type="NCBI Taxonomy" id="2697043"/>
    <lineage>
        <taxon>Bacteria</taxon>
        <taxon>Pseudomonadati</taxon>
        <taxon>Kiritimatiellota</taxon>
        <taxon>Tichowtungiia</taxon>
        <taxon>Tichowtungiales</taxon>
        <taxon>Tichowtungiaceae</taxon>
        <taxon>Tichowtungia</taxon>
    </lineage>
</organism>
<dbReference type="GO" id="GO:0009001">
    <property type="term" value="F:serine O-acetyltransferase activity"/>
    <property type="evidence" value="ECO:0007669"/>
    <property type="project" value="InterPro"/>
</dbReference>
<dbReference type="EMBL" id="CP047593">
    <property type="protein sequence ID" value="QHI70191.1"/>
    <property type="molecule type" value="Genomic_DNA"/>
</dbReference>
<evidence type="ECO:0000256" key="3">
    <source>
        <dbReference type="ARBA" id="ARBA00022737"/>
    </source>
</evidence>
<sequence length="150" mass="16449">MRGQSYPKNEWIRNSQVADLYLNLLRRKSKWARVVGTLIGCDIGCPLPERLFLPHPNGIIVGSESVLESDVVLNHQVTLGGKDPYYKGESLKNEYPVLRQGVYVGAGAKILGNCTIGEWAIIGANAVITKDIPANTTVVGFNKIVEDRSI</sequence>
<dbReference type="InterPro" id="IPR005881">
    <property type="entry name" value="Ser_O-AcTrfase"/>
</dbReference>
<gene>
    <name evidence="5" type="ORF">GT409_12320</name>
</gene>
<proteinExistence type="inferred from homology"/>
<dbReference type="InterPro" id="IPR018357">
    <property type="entry name" value="Hexapep_transf_CS"/>
</dbReference>
<dbReference type="KEGG" id="taer:GT409_12320"/>
<dbReference type="Gene3D" id="2.160.10.10">
    <property type="entry name" value="Hexapeptide repeat proteins"/>
    <property type="match status" value="1"/>
</dbReference>
<dbReference type="SUPFAM" id="SSF51161">
    <property type="entry name" value="Trimeric LpxA-like enzymes"/>
    <property type="match status" value="1"/>
</dbReference>
<dbReference type="GO" id="GO:0005737">
    <property type="term" value="C:cytoplasm"/>
    <property type="evidence" value="ECO:0007669"/>
    <property type="project" value="InterPro"/>
</dbReference>
<keyword evidence="3" id="KW-0677">Repeat</keyword>